<keyword evidence="1" id="KW-0812">Transmembrane</keyword>
<protein>
    <submittedName>
        <fullName evidence="2">Uncharacterized protein</fullName>
    </submittedName>
</protein>
<proteinExistence type="predicted"/>
<dbReference type="Proteomes" id="UP000078272">
    <property type="component" value="Unassembled WGS sequence"/>
</dbReference>
<sequence>MRGQMMFPTGFGCDPTVASGQDLRAYSVPRPRAATTPRRAPIQGADIRLMAQGRVASRLEEIEAQRRTSRSGGMAPALWSSAAIGLVLAGSLYFLNYF</sequence>
<keyword evidence="1" id="KW-1133">Transmembrane helix</keyword>
<evidence type="ECO:0000313" key="3">
    <source>
        <dbReference type="Proteomes" id="UP000078272"/>
    </source>
</evidence>
<organism evidence="2 3">
    <name type="scientific">Aureimonas ureilytica</name>
    <dbReference type="NCBI Taxonomy" id="401562"/>
    <lineage>
        <taxon>Bacteria</taxon>
        <taxon>Pseudomonadati</taxon>
        <taxon>Pseudomonadota</taxon>
        <taxon>Alphaproteobacteria</taxon>
        <taxon>Hyphomicrobiales</taxon>
        <taxon>Aurantimonadaceae</taxon>
        <taxon>Aureimonas</taxon>
    </lineage>
</organism>
<name>A0A175RBL8_9HYPH</name>
<comment type="caution">
    <text evidence="2">The sequence shown here is derived from an EMBL/GenBank/DDBJ whole genome shotgun (WGS) entry which is preliminary data.</text>
</comment>
<dbReference type="EMBL" id="LDPZ01000018">
    <property type="protein sequence ID" value="KTQ96032.1"/>
    <property type="molecule type" value="Genomic_DNA"/>
</dbReference>
<dbReference type="RefSeq" id="WP_058634737.1">
    <property type="nucleotide sequence ID" value="NZ_LDPZ01000018.1"/>
</dbReference>
<gene>
    <name evidence="2" type="ORF">NS226_09155</name>
</gene>
<reference evidence="2 3" key="1">
    <citation type="journal article" date="2016" name="Front. Microbiol.">
        <title>Genomic Resource of Rice Seed Associated Bacteria.</title>
        <authorList>
            <person name="Midha S."/>
            <person name="Bansal K."/>
            <person name="Sharma S."/>
            <person name="Kumar N."/>
            <person name="Patil P.P."/>
            <person name="Chaudhry V."/>
            <person name="Patil P.B."/>
        </authorList>
    </citation>
    <scope>NUCLEOTIDE SEQUENCE [LARGE SCALE GENOMIC DNA]</scope>
    <source>
        <strain evidence="2 3">NS226</strain>
    </source>
</reference>
<evidence type="ECO:0000313" key="2">
    <source>
        <dbReference type="EMBL" id="KTQ96032.1"/>
    </source>
</evidence>
<keyword evidence="1" id="KW-0472">Membrane</keyword>
<feature type="transmembrane region" description="Helical" evidence="1">
    <location>
        <begin position="76"/>
        <end position="95"/>
    </location>
</feature>
<accession>A0A175RBL8</accession>
<dbReference type="OrthoDB" id="7909124at2"/>
<dbReference type="PATRIC" id="fig|401562.3.peg.1222"/>
<dbReference type="AlphaFoldDB" id="A0A175RBL8"/>
<evidence type="ECO:0000256" key="1">
    <source>
        <dbReference type="SAM" id="Phobius"/>
    </source>
</evidence>